<name>C4GKS1_9NEIS</name>
<accession>C4GKS1</accession>
<dbReference type="HOGENOM" id="CLU_2990682_0_0_4"/>
<gene>
    <name evidence="1" type="ORF">GCWU000324_01577</name>
</gene>
<keyword evidence="2" id="KW-1185">Reference proteome</keyword>
<proteinExistence type="predicted"/>
<comment type="caution">
    <text evidence="1">The sequence shown here is derived from an EMBL/GenBank/DDBJ whole genome shotgun (WGS) entry which is preliminary data.</text>
</comment>
<sequence length="57" mass="6456">MPLKMFSGCLWLFNYRIGNLQTVCVAKPHTRHTVLNKTWLVLPADAPSVMVWAKEAA</sequence>
<evidence type="ECO:0000313" key="2">
    <source>
        <dbReference type="Proteomes" id="UP000003009"/>
    </source>
</evidence>
<organism evidence="1 2">
    <name type="scientific">Kingella oralis ATCC 51147</name>
    <dbReference type="NCBI Taxonomy" id="629741"/>
    <lineage>
        <taxon>Bacteria</taxon>
        <taxon>Pseudomonadati</taxon>
        <taxon>Pseudomonadota</taxon>
        <taxon>Betaproteobacteria</taxon>
        <taxon>Neisseriales</taxon>
        <taxon>Neisseriaceae</taxon>
        <taxon>Kingella</taxon>
    </lineage>
</organism>
<protein>
    <submittedName>
        <fullName evidence="1">Uncharacterized protein</fullName>
    </submittedName>
</protein>
<reference evidence="1" key="1">
    <citation type="submission" date="2009-04" db="EMBL/GenBank/DDBJ databases">
        <authorList>
            <person name="Weinstock G."/>
            <person name="Sodergren E."/>
            <person name="Clifton S."/>
            <person name="Fulton L."/>
            <person name="Fulton B."/>
            <person name="Courtney L."/>
            <person name="Fronick C."/>
            <person name="Harrison M."/>
            <person name="Strong C."/>
            <person name="Farmer C."/>
            <person name="Delahaunty K."/>
            <person name="Markovic C."/>
            <person name="Hall O."/>
            <person name="Minx P."/>
            <person name="Tomlinson C."/>
            <person name="Mitreva M."/>
            <person name="Nelson J."/>
            <person name="Hou S."/>
            <person name="Wollam A."/>
            <person name="Pepin K.H."/>
            <person name="Johnson M."/>
            <person name="Bhonagiri V."/>
            <person name="Nash W.E."/>
            <person name="Warren W."/>
            <person name="Chinwalla A."/>
            <person name="Mardis E.R."/>
            <person name="Wilson R.K."/>
        </authorList>
    </citation>
    <scope>NUCLEOTIDE SEQUENCE [LARGE SCALE GENOMIC DNA]</scope>
    <source>
        <strain evidence="1">ATCC 51147</strain>
    </source>
</reference>
<dbReference type="AlphaFoldDB" id="C4GKS1"/>
<dbReference type="Proteomes" id="UP000003009">
    <property type="component" value="Unassembled WGS sequence"/>
</dbReference>
<dbReference type="EMBL" id="ACJW02000003">
    <property type="protein sequence ID" value="EEP67330.1"/>
    <property type="molecule type" value="Genomic_DNA"/>
</dbReference>
<evidence type="ECO:0000313" key="1">
    <source>
        <dbReference type="EMBL" id="EEP67330.1"/>
    </source>
</evidence>